<reference evidence="1" key="1">
    <citation type="submission" date="2014-02" db="EMBL/GenBank/DDBJ databases">
        <title>The Genome Sequence of Trichophyton rubrum (morphotype fischeri) CBS 288.86.</title>
        <authorList>
            <consortium name="The Broad Institute Genomics Platform"/>
            <person name="Cuomo C.A."/>
            <person name="White T.C."/>
            <person name="Graser Y."/>
            <person name="Martinez-Rossi N."/>
            <person name="Heitman J."/>
            <person name="Young S.K."/>
            <person name="Zeng Q."/>
            <person name="Gargeya S."/>
            <person name="Abouelleil A."/>
            <person name="Alvarado L."/>
            <person name="Chapman S.B."/>
            <person name="Gainer-Dewar J."/>
            <person name="Goldberg J."/>
            <person name="Griggs A."/>
            <person name="Gujja S."/>
            <person name="Hansen M."/>
            <person name="Howarth C."/>
            <person name="Imamovic A."/>
            <person name="Larimer J."/>
            <person name="Martinez D."/>
            <person name="Murphy C."/>
            <person name="Pearson M.D."/>
            <person name="Persinoti G."/>
            <person name="Poon T."/>
            <person name="Priest M."/>
            <person name="Roberts A.D."/>
            <person name="Saif S."/>
            <person name="Shea T.D."/>
            <person name="Sykes S.N."/>
            <person name="Wortman J."/>
            <person name="Nusbaum C."/>
            <person name="Birren B."/>
        </authorList>
    </citation>
    <scope>NUCLEOTIDE SEQUENCE [LARGE SCALE GENOMIC DNA]</scope>
    <source>
        <strain evidence="1">CBS 288.86</strain>
    </source>
</reference>
<evidence type="ECO:0000313" key="1">
    <source>
        <dbReference type="EMBL" id="EZF54486.1"/>
    </source>
</evidence>
<sequence>LELTTDLSTTNISNNFEKDYKVKGALIKGIRYQNFIKLTRYITLRLISKEGNYIFLRVSSSTKKGYSLLNSLKLSILRRGSFFILKKRALFLKYKKNHLKKYNIFIRYHNSPGVWEGPEY</sequence>
<dbReference type="Proteomes" id="UP000023758">
    <property type="component" value="Unassembled WGS sequence"/>
</dbReference>
<feature type="non-terminal residue" evidence="1">
    <location>
        <position position="1"/>
    </location>
</feature>
<protein>
    <submittedName>
        <fullName evidence="1">Uncharacterized protein</fullName>
    </submittedName>
</protein>
<proteinExistence type="predicted"/>
<gene>
    <name evidence="1" type="ORF">H103_02765</name>
</gene>
<accession>A0A022W8K8</accession>
<organism evidence="1">
    <name type="scientific">Trichophyton rubrum CBS 288.86</name>
    <dbReference type="NCBI Taxonomy" id="1215330"/>
    <lineage>
        <taxon>Eukaryota</taxon>
        <taxon>Fungi</taxon>
        <taxon>Dikarya</taxon>
        <taxon>Ascomycota</taxon>
        <taxon>Pezizomycotina</taxon>
        <taxon>Eurotiomycetes</taxon>
        <taxon>Eurotiomycetidae</taxon>
        <taxon>Onygenales</taxon>
        <taxon>Arthrodermataceae</taxon>
        <taxon>Trichophyton</taxon>
    </lineage>
</organism>
<dbReference type="AlphaFoldDB" id="A0A022W8K8"/>
<dbReference type="HOGENOM" id="CLU_2055403_0_0_1"/>
<dbReference type="EMBL" id="KK207784">
    <property type="protein sequence ID" value="EZF54486.1"/>
    <property type="molecule type" value="Genomic_DNA"/>
</dbReference>
<name>A0A022W8K8_TRIRU</name>